<feature type="region of interest" description="Disordered" evidence="1">
    <location>
        <begin position="24"/>
        <end position="98"/>
    </location>
</feature>
<evidence type="ECO:0000313" key="4">
    <source>
        <dbReference type="Proteomes" id="UP000008631"/>
    </source>
</evidence>
<feature type="chain" id="PRO_5003229376" evidence="2">
    <location>
        <begin position="21"/>
        <end position="98"/>
    </location>
</feature>
<feature type="compositionally biased region" description="Low complexity" evidence="1">
    <location>
        <begin position="53"/>
        <end position="65"/>
    </location>
</feature>
<accession>E8R190</accession>
<dbReference type="PROSITE" id="PS51257">
    <property type="entry name" value="PROKAR_LIPOPROTEIN"/>
    <property type="match status" value="1"/>
</dbReference>
<proteinExistence type="predicted"/>
<dbReference type="HOGENOM" id="CLU_2329970_0_0_0"/>
<evidence type="ECO:0000256" key="1">
    <source>
        <dbReference type="SAM" id="MobiDB-lite"/>
    </source>
</evidence>
<feature type="signal peptide" evidence="2">
    <location>
        <begin position="1"/>
        <end position="20"/>
    </location>
</feature>
<evidence type="ECO:0000256" key="2">
    <source>
        <dbReference type="SAM" id="SignalP"/>
    </source>
</evidence>
<reference key="1">
    <citation type="submission" date="2010-11" db="EMBL/GenBank/DDBJ databases">
        <title>The complete sequence of chromosome of Isophaera pallida ATCC 43644.</title>
        <authorList>
            <consortium name="US DOE Joint Genome Institute (JGI-PGF)"/>
            <person name="Lucas S."/>
            <person name="Copeland A."/>
            <person name="Lapidus A."/>
            <person name="Bruce D."/>
            <person name="Goodwin L."/>
            <person name="Pitluck S."/>
            <person name="Kyrpides N."/>
            <person name="Mavromatis K."/>
            <person name="Pagani I."/>
            <person name="Ivanova N."/>
            <person name="Saunders E."/>
            <person name="Brettin T."/>
            <person name="Detter J.C."/>
            <person name="Han C."/>
            <person name="Tapia R."/>
            <person name="Land M."/>
            <person name="Hauser L."/>
            <person name="Markowitz V."/>
            <person name="Cheng J.-F."/>
            <person name="Hugenholtz P."/>
            <person name="Woyke T."/>
            <person name="Wu D."/>
            <person name="Eisen J.A."/>
        </authorList>
    </citation>
    <scope>NUCLEOTIDE SEQUENCE</scope>
    <source>
        <strain>ATCC 43644</strain>
    </source>
</reference>
<feature type="compositionally biased region" description="Basic and acidic residues" evidence="1">
    <location>
        <begin position="67"/>
        <end position="78"/>
    </location>
</feature>
<keyword evidence="2" id="KW-0732">Signal</keyword>
<organism evidence="3 4">
    <name type="scientific">Isosphaera pallida (strain ATCC 43644 / DSM 9630 / IS1B)</name>
    <dbReference type="NCBI Taxonomy" id="575540"/>
    <lineage>
        <taxon>Bacteria</taxon>
        <taxon>Pseudomonadati</taxon>
        <taxon>Planctomycetota</taxon>
        <taxon>Planctomycetia</taxon>
        <taxon>Isosphaerales</taxon>
        <taxon>Isosphaeraceae</taxon>
        <taxon>Isosphaera</taxon>
    </lineage>
</organism>
<dbReference type="RefSeq" id="WP_013563585.1">
    <property type="nucleotide sequence ID" value="NC_014962.1"/>
</dbReference>
<dbReference type="AlphaFoldDB" id="E8R190"/>
<protein>
    <submittedName>
        <fullName evidence="3">Uncharacterized protein</fullName>
    </submittedName>
</protein>
<dbReference type="EMBL" id="CP002353">
    <property type="protein sequence ID" value="ADV61296.1"/>
    <property type="molecule type" value="Genomic_DNA"/>
</dbReference>
<evidence type="ECO:0000313" key="3">
    <source>
        <dbReference type="EMBL" id="ADV61296.1"/>
    </source>
</evidence>
<reference evidence="3 4" key="2">
    <citation type="journal article" date="2011" name="Stand. Genomic Sci.">
        <title>Complete genome sequence of Isosphaera pallida type strain (IS1B).</title>
        <authorList>
            <consortium name="US DOE Joint Genome Institute (JGI-PGF)"/>
            <person name="Goker M."/>
            <person name="Cleland D."/>
            <person name="Saunders E."/>
            <person name="Lapidus A."/>
            <person name="Nolan M."/>
            <person name="Lucas S."/>
            <person name="Hammon N."/>
            <person name="Deshpande S."/>
            <person name="Cheng J.F."/>
            <person name="Tapia R."/>
            <person name="Han C."/>
            <person name="Goodwin L."/>
            <person name="Pitluck S."/>
            <person name="Liolios K."/>
            <person name="Pagani I."/>
            <person name="Ivanova N."/>
            <person name="Mavromatis K."/>
            <person name="Pati A."/>
            <person name="Chen A."/>
            <person name="Palaniappan K."/>
            <person name="Land M."/>
            <person name="Hauser L."/>
            <person name="Chang Y.J."/>
            <person name="Jeffries C.D."/>
            <person name="Detter J.C."/>
            <person name="Beck B."/>
            <person name="Woyke T."/>
            <person name="Bristow J."/>
            <person name="Eisen J.A."/>
            <person name="Markowitz V."/>
            <person name="Hugenholtz P."/>
            <person name="Kyrpides N.C."/>
            <person name="Klenk H.P."/>
        </authorList>
    </citation>
    <scope>NUCLEOTIDE SEQUENCE [LARGE SCALE GENOMIC DNA]</scope>
    <source>
        <strain evidence="4">ATCC 43644 / DSM 9630 / IS1B</strain>
    </source>
</reference>
<dbReference type="Proteomes" id="UP000008631">
    <property type="component" value="Chromosome"/>
</dbReference>
<dbReference type="InParanoid" id="E8R190"/>
<dbReference type="KEGG" id="ipa:Isop_0705"/>
<sequence>MTRACWFAGGMMLTTLSLFVGCGGEETKKDTATPVTDPAAASQTNSTEPETPVAPADPVLDAPAPESKNETNTSKDDSGLPDLAAPEIKPQLGGDGDK</sequence>
<keyword evidence="4" id="KW-1185">Reference proteome</keyword>
<feature type="compositionally biased region" description="Low complexity" evidence="1">
    <location>
        <begin position="32"/>
        <end position="41"/>
    </location>
</feature>
<name>E8R190_ISOPI</name>
<gene>
    <name evidence="3" type="ordered locus">Isop_0705</name>
</gene>